<keyword evidence="1" id="KW-1133">Transmembrane helix</keyword>
<organism evidence="2 3">
    <name type="scientific">Blautia obeum</name>
    <dbReference type="NCBI Taxonomy" id="40520"/>
    <lineage>
        <taxon>Bacteria</taxon>
        <taxon>Bacillati</taxon>
        <taxon>Bacillota</taxon>
        <taxon>Clostridia</taxon>
        <taxon>Lachnospirales</taxon>
        <taxon>Lachnospiraceae</taxon>
        <taxon>Blautia</taxon>
    </lineage>
</organism>
<evidence type="ECO:0000313" key="3">
    <source>
        <dbReference type="Proteomes" id="UP000095645"/>
    </source>
</evidence>
<proteinExistence type="predicted"/>
<dbReference type="Proteomes" id="UP000095645">
    <property type="component" value="Unassembled WGS sequence"/>
</dbReference>
<accession>A0A174H9P3</accession>
<gene>
    <name evidence="2" type="ORF">ERS852476_03722</name>
</gene>
<sequence>MKLNIRNTIIFLVFGIYPIIPQYFGIMGISAFKLMCLGIVLFACVALGISKSVATSCRNIQIAFGIWLIIMFINAILFKGVVEYFYEILCYYLVGFVIIKCLNTRKRFLRAVDLLIIGAVVASIIGIVESITGFNVFHLLNNMGAQITLQPLRFGFRRIISFTYQTISFCNYCMFALGLIVYRISVCSKGNERKQKYGIAYVNITVRQSRQSGVARATCPD</sequence>
<dbReference type="GO" id="GO:0016874">
    <property type="term" value="F:ligase activity"/>
    <property type="evidence" value="ECO:0007669"/>
    <property type="project" value="UniProtKB-KW"/>
</dbReference>
<feature type="transmembrane region" description="Helical" evidence="1">
    <location>
        <begin position="114"/>
        <end position="139"/>
    </location>
</feature>
<evidence type="ECO:0000256" key="1">
    <source>
        <dbReference type="SAM" id="Phobius"/>
    </source>
</evidence>
<name>A0A174H9P3_9FIRM</name>
<feature type="transmembrane region" description="Helical" evidence="1">
    <location>
        <begin position="159"/>
        <end position="184"/>
    </location>
</feature>
<reference evidence="2 3" key="1">
    <citation type="submission" date="2015-09" db="EMBL/GenBank/DDBJ databases">
        <authorList>
            <consortium name="Pathogen Informatics"/>
        </authorList>
    </citation>
    <scope>NUCLEOTIDE SEQUENCE [LARGE SCALE GENOMIC DNA]</scope>
    <source>
        <strain evidence="2 3">2789STDY5834861</strain>
    </source>
</reference>
<dbReference type="RefSeq" id="WP_055058988.1">
    <property type="nucleotide sequence ID" value="NZ_CYZP01000062.1"/>
</dbReference>
<feature type="transmembrane region" description="Helical" evidence="1">
    <location>
        <begin position="7"/>
        <end position="24"/>
    </location>
</feature>
<keyword evidence="1" id="KW-0812">Transmembrane</keyword>
<dbReference type="EMBL" id="CYZP01000062">
    <property type="protein sequence ID" value="CUO71623.1"/>
    <property type="molecule type" value="Genomic_DNA"/>
</dbReference>
<dbReference type="AlphaFoldDB" id="A0A174H9P3"/>
<feature type="transmembrane region" description="Helical" evidence="1">
    <location>
        <begin position="84"/>
        <end position="102"/>
    </location>
</feature>
<feature type="transmembrane region" description="Helical" evidence="1">
    <location>
        <begin position="61"/>
        <end position="78"/>
    </location>
</feature>
<keyword evidence="2" id="KW-0436">Ligase</keyword>
<keyword evidence="1" id="KW-0472">Membrane</keyword>
<protein>
    <submittedName>
        <fullName evidence="2">Lipid A core-O-antigen ligase and related enzymes</fullName>
    </submittedName>
</protein>
<evidence type="ECO:0000313" key="2">
    <source>
        <dbReference type="EMBL" id="CUO71623.1"/>
    </source>
</evidence>
<feature type="transmembrane region" description="Helical" evidence="1">
    <location>
        <begin position="30"/>
        <end position="49"/>
    </location>
</feature>